<feature type="non-terminal residue" evidence="1">
    <location>
        <position position="1"/>
    </location>
</feature>
<name>A0A2P4QRY6_RHIID</name>
<dbReference type="Proteomes" id="UP000018888">
    <property type="component" value="Unassembled WGS sequence"/>
</dbReference>
<dbReference type="AlphaFoldDB" id="A0A2P4QRY6"/>
<keyword evidence="2" id="KW-1185">Reference proteome</keyword>
<dbReference type="EMBL" id="AUPC02000018">
    <property type="protein sequence ID" value="POG80406.1"/>
    <property type="molecule type" value="Genomic_DNA"/>
</dbReference>
<gene>
    <name evidence="1" type="ORF">GLOIN_2v1518120</name>
</gene>
<reference evidence="1 2" key="2">
    <citation type="journal article" date="2018" name="New Phytol.">
        <title>High intraspecific genome diversity in the model arbuscular mycorrhizal symbiont Rhizophagus irregularis.</title>
        <authorList>
            <person name="Chen E.C.H."/>
            <person name="Morin E."/>
            <person name="Beaudet D."/>
            <person name="Noel J."/>
            <person name="Yildirir G."/>
            <person name="Ndikumana S."/>
            <person name="Charron P."/>
            <person name="St-Onge C."/>
            <person name="Giorgi J."/>
            <person name="Kruger M."/>
            <person name="Marton T."/>
            <person name="Ropars J."/>
            <person name="Grigoriev I.V."/>
            <person name="Hainaut M."/>
            <person name="Henrissat B."/>
            <person name="Roux C."/>
            <person name="Martin F."/>
            <person name="Corradi N."/>
        </authorList>
    </citation>
    <scope>NUCLEOTIDE SEQUENCE [LARGE SCALE GENOMIC DNA]</scope>
    <source>
        <strain evidence="1 2">DAOM 197198</strain>
    </source>
</reference>
<comment type="caution">
    <text evidence="1">The sequence shown here is derived from an EMBL/GenBank/DDBJ whole genome shotgun (WGS) entry which is preliminary data.</text>
</comment>
<reference evidence="1 2" key="1">
    <citation type="journal article" date="2013" name="Proc. Natl. Acad. Sci. U.S.A.">
        <title>Genome of an arbuscular mycorrhizal fungus provides insight into the oldest plant symbiosis.</title>
        <authorList>
            <person name="Tisserant E."/>
            <person name="Malbreil M."/>
            <person name="Kuo A."/>
            <person name="Kohler A."/>
            <person name="Symeonidi A."/>
            <person name="Balestrini R."/>
            <person name="Charron P."/>
            <person name="Duensing N."/>
            <person name="Frei Dit Frey N."/>
            <person name="Gianinazzi-Pearson V."/>
            <person name="Gilbert L.B."/>
            <person name="Handa Y."/>
            <person name="Herr J.R."/>
            <person name="Hijri M."/>
            <person name="Koul R."/>
            <person name="Kawaguchi M."/>
            <person name="Krajinski F."/>
            <person name="Lammers P.J."/>
            <person name="Masclaux F.G."/>
            <person name="Murat C."/>
            <person name="Morin E."/>
            <person name="Ndikumana S."/>
            <person name="Pagni M."/>
            <person name="Petitpierre D."/>
            <person name="Requena N."/>
            <person name="Rosikiewicz P."/>
            <person name="Riley R."/>
            <person name="Saito K."/>
            <person name="San Clemente H."/>
            <person name="Shapiro H."/>
            <person name="van Tuinen D."/>
            <person name="Becard G."/>
            <person name="Bonfante P."/>
            <person name="Paszkowski U."/>
            <person name="Shachar-Hill Y.Y."/>
            <person name="Tuskan G.A."/>
            <person name="Young P.W."/>
            <person name="Sanders I.R."/>
            <person name="Henrissat B."/>
            <person name="Rensing S.A."/>
            <person name="Grigoriev I.V."/>
            <person name="Corradi N."/>
            <person name="Roux C."/>
            <person name="Martin F."/>
        </authorList>
    </citation>
    <scope>NUCLEOTIDE SEQUENCE [LARGE SCALE GENOMIC DNA]</scope>
    <source>
        <strain evidence="1 2">DAOM 197198</strain>
    </source>
</reference>
<proteinExistence type="predicted"/>
<dbReference type="VEuPathDB" id="FungiDB:RhiirFUN_015013"/>
<accession>A0A2P4QRY6</accession>
<protein>
    <submittedName>
        <fullName evidence="1">Uncharacterized protein</fullName>
    </submittedName>
</protein>
<evidence type="ECO:0000313" key="2">
    <source>
        <dbReference type="Proteomes" id="UP000018888"/>
    </source>
</evidence>
<sequence length="152" mass="17687">DVFRKVYKVYIYLIILSFYRNIIEMDISFKLYILSSNGPQVYAVNICKDDKNHLRDHVCGIKGVGDSDKNNLKLWKVIGVKSKDIKEQNISTEEDIVQKLRGKEMELEEPFSTYFQDELDNKNKSGSSIITIITDTDYYPPKKRPKIIKGML</sequence>
<organism evidence="1 2">
    <name type="scientific">Rhizophagus irregularis (strain DAOM 181602 / DAOM 197198 / MUCL 43194)</name>
    <name type="common">Arbuscular mycorrhizal fungus</name>
    <name type="synonym">Glomus intraradices</name>
    <dbReference type="NCBI Taxonomy" id="747089"/>
    <lineage>
        <taxon>Eukaryota</taxon>
        <taxon>Fungi</taxon>
        <taxon>Fungi incertae sedis</taxon>
        <taxon>Mucoromycota</taxon>
        <taxon>Glomeromycotina</taxon>
        <taxon>Glomeromycetes</taxon>
        <taxon>Glomerales</taxon>
        <taxon>Glomeraceae</taxon>
        <taxon>Rhizophagus</taxon>
    </lineage>
</organism>
<evidence type="ECO:0000313" key="1">
    <source>
        <dbReference type="EMBL" id="POG80406.1"/>
    </source>
</evidence>